<protein>
    <submittedName>
        <fullName evidence="3">Uncharacterized protein</fullName>
    </submittedName>
</protein>
<sequence>MKSTYLLGALACSLHAAAEQVPAAGVAARQWGEGGGGGWGVGGGESTCEWTDHCLGDPCETENDCDGQLICGSGACASVGATLTIGRTSTRPPTTRPATTRITIRPTTSSTPSCEWTGHCTGDPCETENDCDGQLICRSGKCGPVGSTIITTTRRTTTTRPVTTTTRRPTTSTTVRTTTTQRPGNPSCGDNPVGCIGASCRTDADCGFSLIICKDGVCGL</sequence>
<comment type="caution">
    <text evidence="3">The sequence shown here is derived from an EMBL/GenBank/DDBJ whole genome shotgun (WGS) entry which is preliminary data.</text>
</comment>
<name>A0AAN6RWX1_9PEZI</name>
<gene>
    <name evidence="3" type="ORF">C8A05DRAFT_12239</name>
</gene>
<reference evidence="3" key="2">
    <citation type="submission" date="2023-05" db="EMBL/GenBank/DDBJ databases">
        <authorList>
            <consortium name="Lawrence Berkeley National Laboratory"/>
            <person name="Steindorff A."/>
            <person name="Hensen N."/>
            <person name="Bonometti L."/>
            <person name="Westerberg I."/>
            <person name="Brannstrom I.O."/>
            <person name="Guillou S."/>
            <person name="Cros-Aarteil S."/>
            <person name="Calhoun S."/>
            <person name="Haridas S."/>
            <person name="Kuo A."/>
            <person name="Mondo S."/>
            <person name="Pangilinan J."/>
            <person name="Riley R."/>
            <person name="Labutti K."/>
            <person name="Andreopoulos B."/>
            <person name="Lipzen A."/>
            <person name="Chen C."/>
            <person name="Yanf M."/>
            <person name="Daum C."/>
            <person name="Ng V."/>
            <person name="Clum A."/>
            <person name="Ohm R."/>
            <person name="Martin F."/>
            <person name="Silar P."/>
            <person name="Natvig D."/>
            <person name="Lalanne C."/>
            <person name="Gautier V."/>
            <person name="Ament-Velasquez S.L."/>
            <person name="Kruys A."/>
            <person name="Hutchinson M.I."/>
            <person name="Powell A.J."/>
            <person name="Barry K."/>
            <person name="Miller A.N."/>
            <person name="Grigoriev I.V."/>
            <person name="Debuchy R."/>
            <person name="Gladieux P."/>
            <person name="Thoren M.H."/>
            <person name="Johannesson H."/>
        </authorList>
    </citation>
    <scope>NUCLEOTIDE SEQUENCE</scope>
    <source>
        <strain evidence="3">CBS 103.79</strain>
    </source>
</reference>
<organism evidence="3 4">
    <name type="scientific">Staphylotrichum tortipilum</name>
    <dbReference type="NCBI Taxonomy" id="2831512"/>
    <lineage>
        <taxon>Eukaryota</taxon>
        <taxon>Fungi</taxon>
        <taxon>Dikarya</taxon>
        <taxon>Ascomycota</taxon>
        <taxon>Pezizomycotina</taxon>
        <taxon>Sordariomycetes</taxon>
        <taxon>Sordariomycetidae</taxon>
        <taxon>Sordariales</taxon>
        <taxon>Chaetomiaceae</taxon>
        <taxon>Staphylotrichum</taxon>
    </lineage>
</organism>
<evidence type="ECO:0000313" key="3">
    <source>
        <dbReference type="EMBL" id="KAK3905990.1"/>
    </source>
</evidence>
<reference evidence="3" key="1">
    <citation type="journal article" date="2023" name="Mol. Phylogenet. Evol.">
        <title>Genome-scale phylogeny and comparative genomics of the fungal order Sordariales.</title>
        <authorList>
            <person name="Hensen N."/>
            <person name="Bonometti L."/>
            <person name="Westerberg I."/>
            <person name="Brannstrom I.O."/>
            <person name="Guillou S."/>
            <person name="Cros-Aarteil S."/>
            <person name="Calhoun S."/>
            <person name="Haridas S."/>
            <person name="Kuo A."/>
            <person name="Mondo S."/>
            <person name="Pangilinan J."/>
            <person name="Riley R."/>
            <person name="LaButti K."/>
            <person name="Andreopoulos B."/>
            <person name="Lipzen A."/>
            <person name="Chen C."/>
            <person name="Yan M."/>
            <person name="Daum C."/>
            <person name="Ng V."/>
            <person name="Clum A."/>
            <person name="Steindorff A."/>
            <person name="Ohm R.A."/>
            <person name="Martin F."/>
            <person name="Silar P."/>
            <person name="Natvig D.O."/>
            <person name="Lalanne C."/>
            <person name="Gautier V."/>
            <person name="Ament-Velasquez S.L."/>
            <person name="Kruys A."/>
            <person name="Hutchinson M.I."/>
            <person name="Powell A.J."/>
            <person name="Barry K."/>
            <person name="Miller A.N."/>
            <person name="Grigoriev I.V."/>
            <person name="Debuchy R."/>
            <person name="Gladieux P."/>
            <person name="Hiltunen Thoren M."/>
            <person name="Johannesson H."/>
        </authorList>
    </citation>
    <scope>NUCLEOTIDE SEQUENCE</scope>
    <source>
        <strain evidence="3">CBS 103.79</strain>
    </source>
</reference>
<feature type="chain" id="PRO_5042952383" evidence="2">
    <location>
        <begin position="19"/>
        <end position="220"/>
    </location>
</feature>
<evidence type="ECO:0000256" key="2">
    <source>
        <dbReference type="SAM" id="SignalP"/>
    </source>
</evidence>
<feature type="region of interest" description="Disordered" evidence="1">
    <location>
        <begin position="154"/>
        <end position="185"/>
    </location>
</feature>
<evidence type="ECO:0000256" key="1">
    <source>
        <dbReference type="SAM" id="MobiDB-lite"/>
    </source>
</evidence>
<dbReference type="Proteomes" id="UP001303889">
    <property type="component" value="Unassembled WGS sequence"/>
</dbReference>
<feature type="signal peptide" evidence="2">
    <location>
        <begin position="1"/>
        <end position="18"/>
    </location>
</feature>
<dbReference type="EMBL" id="MU855339">
    <property type="protein sequence ID" value="KAK3905990.1"/>
    <property type="molecule type" value="Genomic_DNA"/>
</dbReference>
<dbReference type="AlphaFoldDB" id="A0AAN6RWX1"/>
<feature type="compositionally biased region" description="Low complexity" evidence="1">
    <location>
        <begin position="154"/>
        <end position="180"/>
    </location>
</feature>
<accession>A0AAN6RWX1</accession>
<proteinExistence type="predicted"/>
<evidence type="ECO:0000313" key="4">
    <source>
        <dbReference type="Proteomes" id="UP001303889"/>
    </source>
</evidence>
<keyword evidence="2" id="KW-0732">Signal</keyword>
<keyword evidence="4" id="KW-1185">Reference proteome</keyword>